<protein>
    <submittedName>
        <fullName evidence="2">Uncharacterized protein</fullName>
    </submittedName>
</protein>
<dbReference type="WBParaSite" id="PS1159_v2.g19557.t1">
    <property type="protein sequence ID" value="PS1159_v2.g19557.t1"/>
    <property type="gene ID" value="PS1159_v2.g19557"/>
</dbReference>
<evidence type="ECO:0000313" key="1">
    <source>
        <dbReference type="Proteomes" id="UP000887580"/>
    </source>
</evidence>
<evidence type="ECO:0000313" key="2">
    <source>
        <dbReference type="WBParaSite" id="PS1159_v2.g19557.t1"/>
    </source>
</evidence>
<name>A0AC35FPN7_9BILA</name>
<sequence length="552" mass="61906">MFDLFSRLLPLIIGLIGFNGVFVNSCQPPPMGLYNAYNQYSNQRQPYQPQQQQSYQPPYVPLSASESLSPQQTFDQNQVLSAPIPPPTLVPSFLQDISPDDEIAAFESNSIIPISTSMPDSIFSPPPDPPANPFIGESKPKNGLTLEENSSELLQEFSNKCSKNGVRSLRDLSDCIDGVQYSLKPMHAQFGSNKCDFEPEFICRFYSSPEEMIPFKSGQFRVDPKTNKLFEQTFSSLIKRPIGIFPEGTFVYLDIKEDGRMHSSSAASAILKTDILCQNGDGKLSFDYWTSDENITLKVCTTDENERSCTQDIPYDREAARIEVDVIHPQSAKFALEIVISNFTKSSIFIIDNLVFVAKLCEDSAFIPEATTTFSPQPFQSSPVRNQAFGFQIRQNFLPLSNQGFQPLNQASYHQNYAYAPATTVLSYGSYVTAPPSFQPLSSELPSPVFNNLQIKPSINQPSSQKYSHQGFPVGSNNTSEISPGVAFVQNKYSLSPKRNLSPAKPMKLIPKLPIRPIKAACELLYCKFDKTFCHWKVQEFHGRDVRYVNFY</sequence>
<proteinExistence type="predicted"/>
<organism evidence="1 2">
    <name type="scientific">Panagrolaimus sp. PS1159</name>
    <dbReference type="NCBI Taxonomy" id="55785"/>
    <lineage>
        <taxon>Eukaryota</taxon>
        <taxon>Metazoa</taxon>
        <taxon>Ecdysozoa</taxon>
        <taxon>Nematoda</taxon>
        <taxon>Chromadorea</taxon>
        <taxon>Rhabditida</taxon>
        <taxon>Tylenchina</taxon>
        <taxon>Panagrolaimomorpha</taxon>
        <taxon>Panagrolaimoidea</taxon>
        <taxon>Panagrolaimidae</taxon>
        <taxon>Panagrolaimus</taxon>
    </lineage>
</organism>
<accession>A0AC35FPN7</accession>
<reference evidence="2" key="1">
    <citation type="submission" date="2022-11" db="UniProtKB">
        <authorList>
            <consortium name="WormBaseParasite"/>
        </authorList>
    </citation>
    <scope>IDENTIFICATION</scope>
</reference>
<dbReference type="Proteomes" id="UP000887580">
    <property type="component" value="Unplaced"/>
</dbReference>